<accession>A0A3L0VW08</accession>
<organism evidence="3">
    <name type="scientific">Escherichia coli</name>
    <dbReference type="NCBI Taxonomy" id="562"/>
    <lineage>
        <taxon>Bacteria</taxon>
        <taxon>Pseudomonadati</taxon>
        <taxon>Pseudomonadota</taxon>
        <taxon>Gammaproteobacteria</taxon>
        <taxon>Enterobacterales</taxon>
        <taxon>Enterobacteriaceae</taxon>
        <taxon>Escherichia</taxon>
    </lineage>
</organism>
<dbReference type="GO" id="GO:0016491">
    <property type="term" value="F:oxidoreductase activity"/>
    <property type="evidence" value="ECO:0007669"/>
    <property type="project" value="UniProtKB-KW"/>
</dbReference>
<dbReference type="Pfam" id="PF00106">
    <property type="entry name" value="adh_short"/>
    <property type="match status" value="1"/>
</dbReference>
<dbReference type="AlphaFoldDB" id="A0A3L0VW08"/>
<dbReference type="InterPro" id="IPR002347">
    <property type="entry name" value="SDR_fam"/>
</dbReference>
<reference evidence="3" key="1">
    <citation type="submission" date="2018-10" db="EMBL/GenBank/DDBJ databases">
        <authorList>
            <consortium name="NARMS: The National Antimicrobial Resistance Monitoring System"/>
        </authorList>
    </citation>
    <scope>NUCLEOTIDE SEQUENCE [LARGE SCALE GENOMIC DNA]</scope>
    <source>
        <strain evidence="3">CVM N17EC0388</strain>
    </source>
</reference>
<evidence type="ECO:0000256" key="1">
    <source>
        <dbReference type="ARBA" id="ARBA00006484"/>
    </source>
</evidence>
<comment type="similarity">
    <text evidence="1">Belongs to the short-chain dehydrogenases/reductases (SDR) family.</text>
</comment>
<dbReference type="PRINTS" id="PR00081">
    <property type="entry name" value="GDHRDH"/>
</dbReference>
<dbReference type="InterPro" id="IPR020904">
    <property type="entry name" value="Sc_DH/Rdtase_CS"/>
</dbReference>
<dbReference type="Gene3D" id="3.40.50.720">
    <property type="entry name" value="NAD(P)-binding Rossmann-like Domain"/>
    <property type="match status" value="1"/>
</dbReference>
<evidence type="ECO:0000313" key="3">
    <source>
        <dbReference type="EMBL" id="MHO04072.1"/>
    </source>
</evidence>
<comment type="caution">
    <text evidence="3">The sequence shown here is derived from an EMBL/GenBank/DDBJ whole genome shotgun (WGS) entry which is preliminary data.</text>
</comment>
<name>A0A3L0VW08_ECOLX</name>
<dbReference type="PROSITE" id="PS00061">
    <property type="entry name" value="ADH_SHORT"/>
    <property type="match status" value="1"/>
</dbReference>
<keyword evidence="2" id="KW-0560">Oxidoreductase</keyword>
<dbReference type="SUPFAM" id="SSF51735">
    <property type="entry name" value="NAD(P)-binding Rossmann-fold domains"/>
    <property type="match status" value="1"/>
</dbReference>
<protein>
    <submittedName>
        <fullName evidence="3">SDR family NAD(P)-dependent oxidoreductase</fullName>
    </submittedName>
</protein>
<dbReference type="GO" id="GO:0016020">
    <property type="term" value="C:membrane"/>
    <property type="evidence" value="ECO:0007669"/>
    <property type="project" value="TreeGrafter"/>
</dbReference>
<proteinExistence type="inferred from homology"/>
<dbReference type="EMBL" id="RNRV01000008">
    <property type="protein sequence ID" value="MHO04072.1"/>
    <property type="molecule type" value="Genomic_DNA"/>
</dbReference>
<dbReference type="PANTHER" id="PTHR44196:SF1">
    <property type="entry name" value="DEHYDROGENASE_REDUCTASE SDR FAMILY MEMBER 7B"/>
    <property type="match status" value="1"/>
</dbReference>
<sequence>MMSGRVLITGASSGLGRQLAMDYRQAGWQVWGCGRDGERLAQLARDGITPLQFDARDAAVMAEVAASLPPLDLLILNAGNCEYMDVADGFDGELFARVIETNLIATGHALAAFLPLLGEGARLAIVSSSVSWLPLPRAEAYGASKAALDYLAATLRLDLKARGIAVTLIRPGFVQTPLTAKNDFPMPCLVPVEQASRVIMTGLAAGRHQIHFPSRFIWLLRALGALPVWLWLRLGSSLVSKGRHS</sequence>
<gene>
    <name evidence="3" type="ORF">D9F05_06760</name>
</gene>
<dbReference type="InterPro" id="IPR036291">
    <property type="entry name" value="NAD(P)-bd_dom_sf"/>
</dbReference>
<dbReference type="PANTHER" id="PTHR44196">
    <property type="entry name" value="DEHYDROGENASE/REDUCTASE SDR FAMILY MEMBER 7B"/>
    <property type="match status" value="1"/>
</dbReference>
<evidence type="ECO:0000256" key="2">
    <source>
        <dbReference type="ARBA" id="ARBA00023002"/>
    </source>
</evidence>